<gene>
    <name evidence="2" type="ORF">B0T17DRAFT_482127</name>
</gene>
<protein>
    <submittedName>
        <fullName evidence="2">Uncharacterized protein</fullName>
    </submittedName>
</protein>
<feature type="region of interest" description="Disordered" evidence="1">
    <location>
        <begin position="155"/>
        <end position="207"/>
    </location>
</feature>
<dbReference type="EMBL" id="JAULSR010000001">
    <property type="protein sequence ID" value="KAK0635450.1"/>
    <property type="molecule type" value="Genomic_DNA"/>
</dbReference>
<organism evidence="2 3">
    <name type="scientific">Bombardia bombarda</name>
    <dbReference type="NCBI Taxonomy" id="252184"/>
    <lineage>
        <taxon>Eukaryota</taxon>
        <taxon>Fungi</taxon>
        <taxon>Dikarya</taxon>
        <taxon>Ascomycota</taxon>
        <taxon>Pezizomycotina</taxon>
        <taxon>Sordariomycetes</taxon>
        <taxon>Sordariomycetidae</taxon>
        <taxon>Sordariales</taxon>
        <taxon>Lasiosphaeriaceae</taxon>
        <taxon>Bombardia</taxon>
    </lineage>
</organism>
<dbReference type="Proteomes" id="UP001174934">
    <property type="component" value="Unassembled WGS sequence"/>
</dbReference>
<proteinExistence type="predicted"/>
<comment type="caution">
    <text evidence="2">The sequence shown here is derived from an EMBL/GenBank/DDBJ whole genome shotgun (WGS) entry which is preliminary data.</text>
</comment>
<evidence type="ECO:0000313" key="3">
    <source>
        <dbReference type="Proteomes" id="UP001174934"/>
    </source>
</evidence>
<feature type="compositionally biased region" description="Low complexity" evidence="1">
    <location>
        <begin position="155"/>
        <end position="164"/>
    </location>
</feature>
<name>A0AA40CEM2_9PEZI</name>
<sequence length="256" mass="28313">MTDSSARQWILVLSLTALLLSLAVIVQVAGRYVTAYLAAPSEVSAFVDCVDSTIAENESYDLDIAKVQRIEDKVRLGRLLQDIQKRGDALREDVNLLLVGEDDSRLRTSSRLFWAARRLDLQEKVRQLDMLRMRFLVVQMGIVASAATAASVAAKQELSSSNRTSGGGTSDPEKSMRLFSTPPRPSSALSRAMTDGPRAKTPLRRLSTQAIRHNDNAEGGHRMGWVGVVQELQELQKSPSLHKRHVSTEMATEQTR</sequence>
<keyword evidence="3" id="KW-1185">Reference proteome</keyword>
<reference evidence="2" key="1">
    <citation type="submission" date="2023-06" db="EMBL/GenBank/DDBJ databases">
        <title>Genome-scale phylogeny and comparative genomics of the fungal order Sordariales.</title>
        <authorList>
            <consortium name="Lawrence Berkeley National Laboratory"/>
            <person name="Hensen N."/>
            <person name="Bonometti L."/>
            <person name="Westerberg I."/>
            <person name="Brannstrom I.O."/>
            <person name="Guillou S."/>
            <person name="Cros-Aarteil S."/>
            <person name="Calhoun S."/>
            <person name="Haridas S."/>
            <person name="Kuo A."/>
            <person name="Mondo S."/>
            <person name="Pangilinan J."/>
            <person name="Riley R."/>
            <person name="LaButti K."/>
            <person name="Andreopoulos B."/>
            <person name="Lipzen A."/>
            <person name="Chen C."/>
            <person name="Yanf M."/>
            <person name="Daum C."/>
            <person name="Ng V."/>
            <person name="Clum A."/>
            <person name="Steindorff A."/>
            <person name="Ohm R."/>
            <person name="Martin F."/>
            <person name="Silar P."/>
            <person name="Natvig D."/>
            <person name="Lalanne C."/>
            <person name="Gautier V."/>
            <person name="Ament-velasquez S.L."/>
            <person name="Kruys A."/>
            <person name="Hutchinson M.I."/>
            <person name="Powell A.J."/>
            <person name="Barry K."/>
            <person name="Miller A.N."/>
            <person name="Grigoriev I.V."/>
            <person name="Debuchy R."/>
            <person name="Gladieux P."/>
            <person name="Thoren M.H."/>
            <person name="Johannesson H."/>
        </authorList>
    </citation>
    <scope>NUCLEOTIDE SEQUENCE</scope>
    <source>
        <strain evidence="2">SMH3391-2</strain>
    </source>
</reference>
<evidence type="ECO:0000256" key="1">
    <source>
        <dbReference type="SAM" id="MobiDB-lite"/>
    </source>
</evidence>
<evidence type="ECO:0000313" key="2">
    <source>
        <dbReference type="EMBL" id="KAK0635450.1"/>
    </source>
</evidence>
<feature type="region of interest" description="Disordered" evidence="1">
    <location>
        <begin position="236"/>
        <end position="256"/>
    </location>
</feature>
<accession>A0AA40CEM2</accession>
<dbReference type="AlphaFoldDB" id="A0AA40CEM2"/>